<dbReference type="EMBL" id="RWGY01000393">
    <property type="protein sequence ID" value="TVU01732.1"/>
    <property type="molecule type" value="Genomic_DNA"/>
</dbReference>
<keyword evidence="1" id="KW-0175">Coiled coil</keyword>
<evidence type="ECO:0000256" key="3">
    <source>
        <dbReference type="SAM" id="Phobius"/>
    </source>
</evidence>
<protein>
    <submittedName>
        <fullName evidence="4">Uncharacterized protein</fullName>
    </submittedName>
</protein>
<dbReference type="PANTHER" id="PTHR35738:SF3">
    <property type="entry name" value="OS05G0577800 PROTEIN"/>
    <property type="match status" value="1"/>
</dbReference>
<organism evidence="4 5">
    <name type="scientific">Eragrostis curvula</name>
    <name type="common">weeping love grass</name>
    <dbReference type="NCBI Taxonomy" id="38414"/>
    <lineage>
        <taxon>Eukaryota</taxon>
        <taxon>Viridiplantae</taxon>
        <taxon>Streptophyta</taxon>
        <taxon>Embryophyta</taxon>
        <taxon>Tracheophyta</taxon>
        <taxon>Spermatophyta</taxon>
        <taxon>Magnoliopsida</taxon>
        <taxon>Liliopsida</taxon>
        <taxon>Poales</taxon>
        <taxon>Poaceae</taxon>
        <taxon>PACMAD clade</taxon>
        <taxon>Chloridoideae</taxon>
        <taxon>Eragrostideae</taxon>
        <taxon>Eragrostidinae</taxon>
        <taxon>Eragrostis</taxon>
    </lineage>
</organism>
<feature type="coiled-coil region" evidence="1">
    <location>
        <begin position="72"/>
        <end position="119"/>
    </location>
</feature>
<dbReference type="PANTHER" id="PTHR35738">
    <property type="entry name" value="OS05G0577800 PROTEIN"/>
    <property type="match status" value="1"/>
</dbReference>
<evidence type="ECO:0000256" key="2">
    <source>
        <dbReference type="SAM" id="MobiDB-lite"/>
    </source>
</evidence>
<comment type="caution">
    <text evidence="4">The sequence shown here is derived from an EMBL/GenBank/DDBJ whole genome shotgun (WGS) entry which is preliminary data.</text>
</comment>
<keyword evidence="3" id="KW-0472">Membrane</keyword>
<dbReference type="Gramene" id="TVU01732">
    <property type="protein sequence ID" value="TVU01732"/>
    <property type="gene ID" value="EJB05_52807"/>
</dbReference>
<proteinExistence type="predicted"/>
<dbReference type="AlphaFoldDB" id="A0A5J9SRS1"/>
<dbReference type="OrthoDB" id="439326at2759"/>
<reference evidence="4 5" key="1">
    <citation type="journal article" date="2019" name="Sci. Rep.">
        <title>A high-quality genome of Eragrostis curvula grass provides insights into Poaceae evolution and supports new strategies to enhance forage quality.</title>
        <authorList>
            <person name="Carballo J."/>
            <person name="Santos B.A.C.M."/>
            <person name="Zappacosta D."/>
            <person name="Garbus I."/>
            <person name="Selva J.P."/>
            <person name="Gallo C.A."/>
            <person name="Diaz A."/>
            <person name="Albertini E."/>
            <person name="Caccamo M."/>
            <person name="Echenique V."/>
        </authorList>
    </citation>
    <scope>NUCLEOTIDE SEQUENCE [LARGE SCALE GENOMIC DNA]</scope>
    <source>
        <strain evidence="5">cv. Victoria</strain>
        <tissue evidence="4">Leaf</tissue>
    </source>
</reference>
<keyword evidence="5" id="KW-1185">Reference proteome</keyword>
<accession>A0A5J9SRS1</accession>
<gene>
    <name evidence="4" type="ORF">EJB05_52807</name>
</gene>
<evidence type="ECO:0000313" key="5">
    <source>
        <dbReference type="Proteomes" id="UP000324897"/>
    </source>
</evidence>
<dbReference type="Proteomes" id="UP000324897">
    <property type="component" value="Unassembled WGS sequence"/>
</dbReference>
<name>A0A5J9SRS1_9POAL</name>
<dbReference type="PROSITE" id="PS51257">
    <property type="entry name" value="PROKAR_LIPOPROTEIN"/>
    <property type="match status" value="1"/>
</dbReference>
<keyword evidence="3" id="KW-0812">Transmembrane</keyword>
<keyword evidence="3" id="KW-1133">Transmembrane helix</keyword>
<sequence>MSGRRQTATAVDPAGVQPSSTSLSCLSSGRAPSFLQAADLAGVLHRPLSVYAQAPIVAGAGHDLMRGISFARNNLREKLLKLESQRSNIEKKINHLEPGKEKEVEVRRLEKKINEIVDKVYRVLASQLVGRRSVSIIKNIRLNMNKKRESGAEAKAEQILNQMDGLKAEAEEEAGVAIKWVWNSSNTLTWQGDEVKLLVTVEVAKIHSVGHLSKLCLLFAVVGGQNLELTSGVNSDEELTNADDDILSAYDCSERGKSFLFHFILHVILPVYTFHFLYTLLPQLRNRGKILRECAVVEITNYIDIGLEFTARTDKDKPIEKGNSLFQMAASWQAKLLKVRNECFLYIRLGPSKSSVSLALESWWKVWRPSVTFSITALFDHSKCTTSYEFGSRTEDLRQPGSVFVLIY</sequence>
<evidence type="ECO:0000313" key="4">
    <source>
        <dbReference type="EMBL" id="TVU01732.1"/>
    </source>
</evidence>
<feature type="region of interest" description="Disordered" evidence="2">
    <location>
        <begin position="1"/>
        <end position="23"/>
    </location>
</feature>
<evidence type="ECO:0000256" key="1">
    <source>
        <dbReference type="SAM" id="Coils"/>
    </source>
</evidence>
<feature type="transmembrane region" description="Helical" evidence="3">
    <location>
        <begin position="259"/>
        <end position="281"/>
    </location>
</feature>